<dbReference type="KEGG" id="med:MELS_2005"/>
<dbReference type="EMBL" id="HE576794">
    <property type="protein sequence ID" value="CCC74223.1"/>
    <property type="molecule type" value="Genomic_DNA"/>
</dbReference>
<dbReference type="GeneID" id="97492961"/>
<protein>
    <submittedName>
        <fullName evidence="1">Uncharacterized protein</fullName>
    </submittedName>
</protein>
<dbReference type="HOGENOM" id="CLU_2936221_0_0_9"/>
<reference evidence="1 2" key="1">
    <citation type="journal article" date="2011" name="J. Bacteriol.">
        <title>Genome Sequence of the Ruminal Bacterium Megasphaera elsdenii.</title>
        <authorList>
            <person name="Marx H."/>
            <person name="Graf A.B."/>
            <person name="Tatto N."/>
            <person name="Thallinger G.G."/>
            <person name="Mattanovich D."/>
            <person name="Sauer M."/>
        </authorList>
    </citation>
    <scope>NUCLEOTIDE SEQUENCE [LARGE SCALE GENOMIC DNA]</scope>
    <source>
        <strain evidence="1 2">DSM 20460</strain>
    </source>
</reference>
<keyword evidence="2" id="KW-1185">Reference proteome</keyword>
<dbReference type="AlphaFoldDB" id="G0VLM5"/>
<organism evidence="1 2">
    <name type="scientific">Megasphaera elsdenii DSM 20460</name>
    <dbReference type="NCBI Taxonomy" id="1064535"/>
    <lineage>
        <taxon>Bacteria</taxon>
        <taxon>Bacillati</taxon>
        <taxon>Bacillota</taxon>
        <taxon>Negativicutes</taxon>
        <taxon>Veillonellales</taxon>
        <taxon>Veillonellaceae</taxon>
        <taxon>Megasphaera</taxon>
    </lineage>
</organism>
<sequence length="60" mass="6607">MTVHAPNSPLPYGIRSLYDMMDGNPGAGYATTVQGLRKNPNDTLLNSLAIVYEYMMGQKE</sequence>
<name>G0VLM5_MEGEL</name>
<evidence type="ECO:0000313" key="2">
    <source>
        <dbReference type="Proteomes" id="UP000010111"/>
    </source>
</evidence>
<proteinExistence type="predicted"/>
<gene>
    <name evidence="1" type="ORF">MELS_2005</name>
</gene>
<evidence type="ECO:0000313" key="1">
    <source>
        <dbReference type="EMBL" id="CCC74223.1"/>
    </source>
</evidence>
<accession>G0VLM5</accession>
<dbReference type="RefSeq" id="WP_014016944.1">
    <property type="nucleotide sequence ID" value="NC_015873.1"/>
</dbReference>
<dbReference type="Proteomes" id="UP000010111">
    <property type="component" value="Chromosome"/>
</dbReference>